<keyword evidence="5" id="KW-0408">Iron</keyword>
<gene>
    <name evidence="7" type="ORF">AFUS01_LOCUS38043</name>
</gene>
<comment type="similarity">
    <text evidence="1">Belongs to the cytochrome P450 family.</text>
</comment>
<keyword evidence="2" id="KW-0349">Heme</keyword>
<dbReference type="GO" id="GO:0004497">
    <property type="term" value="F:monooxygenase activity"/>
    <property type="evidence" value="ECO:0007669"/>
    <property type="project" value="UniProtKB-KW"/>
</dbReference>
<sequence>MSLPLIGNMLELRGFIHLKLAEWADQYGDIFQIWFARNRCYVINDLKLIKEVYNDPAFAGRIDEETFTLFPDGPHGVLNSSEYAVVPVEHFLNDVFMSSNEFLREANVDIWVSTEEFVKPHVKIVMDFF</sequence>
<dbReference type="OrthoDB" id="6499410at2759"/>
<evidence type="ECO:0000313" key="8">
    <source>
        <dbReference type="Proteomes" id="UP000708208"/>
    </source>
</evidence>
<dbReference type="GO" id="GO:0020037">
    <property type="term" value="F:heme binding"/>
    <property type="evidence" value="ECO:0007669"/>
    <property type="project" value="InterPro"/>
</dbReference>
<comment type="caution">
    <text evidence="7">The sequence shown here is derived from an EMBL/GenBank/DDBJ whole genome shotgun (WGS) entry which is preliminary data.</text>
</comment>
<evidence type="ECO:0008006" key="9">
    <source>
        <dbReference type="Google" id="ProtNLM"/>
    </source>
</evidence>
<keyword evidence="4" id="KW-0560">Oxidoreductase</keyword>
<dbReference type="EMBL" id="CAJVCH010546125">
    <property type="protein sequence ID" value="CAG7828092.1"/>
    <property type="molecule type" value="Genomic_DNA"/>
</dbReference>
<organism evidence="7 8">
    <name type="scientific">Allacma fusca</name>
    <dbReference type="NCBI Taxonomy" id="39272"/>
    <lineage>
        <taxon>Eukaryota</taxon>
        <taxon>Metazoa</taxon>
        <taxon>Ecdysozoa</taxon>
        <taxon>Arthropoda</taxon>
        <taxon>Hexapoda</taxon>
        <taxon>Collembola</taxon>
        <taxon>Symphypleona</taxon>
        <taxon>Sminthuridae</taxon>
        <taxon>Allacma</taxon>
    </lineage>
</organism>
<reference evidence="7" key="1">
    <citation type="submission" date="2021-06" db="EMBL/GenBank/DDBJ databases">
        <authorList>
            <person name="Hodson N. C."/>
            <person name="Mongue J. A."/>
            <person name="Jaron S. K."/>
        </authorList>
    </citation>
    <scope>NUCLEOTIDE SEQUENCE</scope>
</reference>
<protein>
    <recommendedName>
        <fullName evidence="9">Cytochrome P450</fullName>
    </recommendedName>
</protein>
<evidence type="ECO:0000256" key="2">
    <source>
        <dbReference type="ARBA" id="ARBA00022617"/>
    </source>
</evidence>
<keyword evidence="8" id="KW-1185">Reference proteome</keyword>
<dbReference type="InterPro" id="IPR001128">
    <property type="entry name" value="Cyt_P450"/>
</dbReference>
<proteinExistence type="inferred from homology"/>
<evidence type="ECO:0000313" key="7">
    <source>
        <dbReference type="EMBL" id="CAG7828092.1"/>
    </source>
</evidence>
<keyword evidence="6" id="KW-0503">Monooxygenase</keyword>
<keyword evidence="3" id="KW-0479">Metal-binding</keyword>
<dbReference type="PANTHER" id="PTHR24289:SF1">
    <property type="entry name" value="STEROID 17-ALPHA-HYDROXYLASE_17,20 LYASE"/>
    <property type="match status" value="1"/>
</dbReference>
<dbReference type="PANTHER" id="PTHR24289">
    <property type="entry name" value="STEROID 17-ALPHA-HYDROXYLASE/17,20 LYASE"/>
    <property type="match status" value="1"/>
</dbReference>
<evidence type="ECO:0000256" key="1">
    <source>
        <dbReference type="ARBA" id="ARBA00010617"/>
    </source>
</evidence>
<evidence type="ECO:0000256" key="3">
    <source>
        <dbReference type="ARBA" id="ARBA00022723"/>
    </source>
</evidence>
<evidence type="ECO:0000256" key="6">
    <source>
        <dbReference type="ARBA" id="ARBA00023033"/>
    </source>
</evidence>
<accession>A0A8J2L3I4</accession>
<evidence type="ECO:0000256" key="5">
    <source>
        <dbReference type="ARBA" id="ARBA00023004"/>
    </source>
</evidence>
<dbReference type="GO" id="GO:0005506">
    <property type="term" value="F:iron ion binding"/>
    <property type="evidence" value="ECO:0007669"/>
    <property type="project" value="InterPro"/>
</dbReference>
<dbReference type="AlphaFoldDB" id="A0A8J2L3I4"/>
<dbReference type="GO" id="GO:0016705">
    <property type="term" value="F:oxidoreductase activity, acting on paired donors, with incorporation or reduction of molecular oxygen"/>
    <property type="evidence" value="ECO:0007669"/>
    <property type="project" value="InterPro"/>
</dbReference>
<name>A0A8J2L3I4_9HEXA</name>
<evidence type="ECO:0000256" key="4">
    <source>
        <dbReference type="ARBA" id="ARBA00023002"/>
    </source>
</evidence>
<dbReference type="Pfam" id="PF00067">
    <property type="entry name" value="p450"/>
    <property type="match status" value="1"/>
</dbReference>
<dbReference type="Proteomes" id="UP000708208">
    <property type="component" value="Unassembled WGS sequence"/>
</dbReference>